<dbReference type="InParanoid" id="A3LPN3"/>
<evidence type="ECO:0000313" key="4">
    <source>
        <dbReference type="EMBL" id="ABN64528.1"/>
    </source>
</evidence>
<dbReference type="KEGG" id="pic:PICST_30014"/>
<dbReference type="GO" id="GO:0046872">
    <property type="term" value="F:metal ion binding"/>
    <property type="evidence" value="ECO:0007669"/>
    <property type="project" value="UniProtKB-KW"/>
</dbReference>
<name>A3LPN3_PICST</name>
<comment type="similarity">
    <text evidence="1">Belongs to the FAH family.</text>
</comment>
<protein>
    <submittedName>
        <fullName evidence="4">Degradation of aromatic compounds</fullName>
        <ecNumber evidence="4">5.3.3.10</ecNumber>
    </submittedName>
</protein>
<keyword evidence="4" id="KW-0413">Isomerase</keyword>
<reference evidence="4 5" key="1">
    <citation type="journal article" date="2007" name="Nat. Biotechnol.">
        <title>Genome sequence of the lignocellulose-bioconverting and xylose-fermenting yeast Pichia stipitis.</title>
        <authorList>
            <person name="Jeffries T.W."/>
            <person name="Grigoriev I.V."/>
            <person name="Grimwood J."/>
            <person name="Laplaza J.M."/>
            <person name="Aerts A."/>
            <person name="Salamov A."/>
            <person name="Schmutz J."/>
            <person name="Lindquist E."/>
            <person name="Dehal P."/>
            <person name="Shapiro H."/>
            <person name="Jin Y.S."/>
            <person name="Passoth V."/>
            <person name="Richardson P.M."/>
        </authorList>
    </citation>
    <scope>NUCLEOTIDE SEQUENCE [LARGE SCALE GENOMIC DNA]</scope>
    <source>
        <strain evidence="5">ATCC 58785 / CBS 6054 / NBRC 10063 / NRRL Y-11545</strain>
    </source>
</reference>
<dbReference type="AlphaFoldDB" id="A3LPN3"/>
<organism evidence="4 5">
    <name type="scientific">Scheffersomyces stipitis (strain ATCC 58785 / CBS 6054 / NBRC 10063 / NRRL Y-11545)</name>
    <name type="common">Yeast</name>
    <name type="synonym">Pichia stipitis</name>
    <dbReference type="NCBI Taxonomy" id="322104"/>
    <lineage>
        <taxon>Eukaryota</taxon>
        <taxon>Fungi</taxon>
        <taxon>Dikarya</taxon>
        <taxon>Ascomycota</taxon>
        <taxon>Saccharomycotina</taxon>
        <taxon>Pichiomycetes</taxon>
        <taxon>Debaryomycetaceae</taxon>
        <taxon>Scheffersomyces</taxon>
    </lineage>
</organism>
<feature type="domain" description="Fumarylacetoacetase-like C-terminal" evidence="3">
    <location>
        <begin position="80"/>
        <end position="289"/>
    </location>
</feature>
<dbReference type="Pfam" id="PF01557">
    <property type="entry name" value="FAA_hydrolase"/>
    <property type="match status" value="1"/>
</dbReference>
<dbReference type="EMBL" id="CP000496">
    <property type="protein sequence ID" value="ABN64528.1"/>
    <property type="molecule type" value="Genomic_DNA"/>
</dbReference>
<dbReference type="RefSeq" id="XP_001382557.1">
    <property type="nucleotide sequence ID" value="XM_001382520.1"/>
</dbReference>
<dbReference type="GO" id="GO:0050163">
    <property type="term" value="F:oxaloacetate tautomerase activity"/>
    <property type="evidence" value="ECO:0007669"/>
    <property type="project" value="UniProtKB-ARBA"/>
</dbReference>
<keyword evidence="2" id="KW-0479">Metal-binding</keyword>
<dbReference type="InterPro" id="IPR036663">
    <property type="entry name" value="Fumarylacetoacetase_C_sf"/>
</dbReference>
<dbReference type="GO" id="GO:0008704">
    <property type="term" value="F:5-carboxymethyl-2-hydroxymuconate delta-isomerase activity"/>
    <property type="evidence" value="ECO:0007669"/>
    <property type="project" value="UniProtKB-EC"/>
</dbReference>
<dbReference type="PANTHER" id="PTHR11820:SF100">
    <property type="entry name" value="FUMARYLACETOACETATE HYDROLASE FAMILY PROTEIN (AFU_ORTHOLOGUE AFUA_4G01490)"/>
    <property type="match status" value="1"/>
</dbReference>
<dbReference type="FunFam" id="3.90.850.10:FF:000002">
    <property type="entry name" value="2-hydroxyhepta-2,4-diene-1,7-dioate isomerase"/>
    <property type="match status" value="1"/>
</dbReference>
<dbReference type="Gene3D" id="3.90.850.10">
    <property type="entry name" value="Fumarylacetoacetase-like, C-terminal domain"/>
    <property type="match status" value="1"/>
</dbReference>
<proteinExistence type="inferred from homology"/>
<sequence length="293" mass="32033">MTATWKRLIRFVAQDGKIYRGEPIVSDAEYDVGKQFLQGKLIKAKVVTGDIFDDAVVTDEVKEVKTLLGPLTPDDVPMVKCIGLNYMKHIQEGGRTPPPYPSVFYKTRFSVADFGEDIPIPKIAQSKVDYEGELCIVIGKTGKNIKEEEALSYVAGYVAGNDVSARNWQKDPEFAGGVPQWCFSKSFDKYAPLGPALVSTQVIQNPGTLNLQTTVNGEVRQDTNTNDLLFGVPRIISFISQNTTLEKGTVIMTGTPSGVAMGMKPAPVYLKNGDIVEVAIEQIGTVSNKMAFE</sequence>
<dbReference type="STRING" id="322104.A3LPN3"/>
<keyword evidence="5" id="KW-1185">Reference proteome</keyword>
<gene>
    <name evidence="4" type="primary">FML1</name>
    <name evidence="4" type="ORF">PICST_30014</name>
</gene>
<dbReference type="EC" id="5.3.3.10" evidence="4"/>
<dbReference type="PANTHER" id="PTHR11820">
    <property type="entry name" value="ACYLPYRUVASE"/>
    <property type="match status" value="1"/>
</dbReference>
<dbReference type="OrthoDB" id="411064at2759"/>
<evidence type="ECO:0000256" key="1">
    <source>
        <dbReference type="ARBA" id="ARBA00010211"/>
    </source>
</evidence>
<dbReference type="OMA" id="EYKGQSP"/>
<evidence type="ECO:0000259" key="3">
    <source>
        <dbReference type="Pfam" id="PF01557"/>
    </source>
</evidence>
<dbReference type="HOGENOM" id="CLU_028458_2_1_1"/>
<dbReference type="Proteomes" id="UP000002258">
    <property type="component" value="Chromosome 2"/>
</dbReference>
<dbReference type="SUPFAM" id="SSF56529">
    <property type="entry name" value="FAH"/>
    <property type="match status" value="1"/>
</dbReference>
<dbReference type="InterPro" id="IPR011234">
    <property type="entry name" value="Fumarylacetoacetase-like_C"/>
</dbReference>
<dbReference type="GO" id="GO:0006107">
    <property type="term" value="P:oxaloacetate metabolic process"/>
    <property type="evidence" value="ECO:0007669"/>
    <property type="project" value="UniProtKB-ARBA"/>
</dbReference>
<evidence type="ECO:0000256" key="2">
    <source>
        <dbReference type="ARBA" id="ARBA00022723"/>
    </source>
</evidence>
<evidence type="ECO:0000313" key="5">
    <source>
        <dbReference type="Proteomes" id="UP000002258"/>
    </source>
</evidence>
<accession>A3LPN3</accession>
<dbReference type="eggNOG" id="KOG1535">
    <property type="taxonomic scope" value="Eukaryota"/>
</dbReference>
<dbReference type="GeneID" id="4837371"/>